<reference evidence="1" key="1">
    <citation type="journal article" date="2021" name="Proc. Natl. Acad. Sci. U.S.A.">
        <title>A Catalog of Tens of Thousands of Viruses from Human Metagenomes Reveals Hidden Associations with Chronic Diseases.</title>
        <authorList>
            <person name="Tisza M.J."/>
            <person name="Buck C.B."/>
        </authorList>
    </citation>
    <scope>NUCLEOTIDE SEQUENCE</scope>
    <source>
        <strain evidence="1">CtWKa2</strain>
    </source>
</reference>
<dbReference type="EMBL" id="BK015407">
    <property type="protein sequence ID" value="DAE05297.1"/>
    <property type="molecule type" value="Genomic_DNA"/>
</dbReference>
<proteinExistence type="predicted"/>
<evidence type="ECO:0000313" key="1">
    <source>
        <dbReference type="EMBL" id="DAE05297.1"/>
    </source>
</evidence>
<accession>A0A8S5PFZ7</accession>
<name>A0A8S5PFZ7_9CAUD</name>
<sequence>MSEVKFHTKPTQIDRQNPIKVLEVGGVICWLYYLPKNGYYVLFKVANSVSTASLAGFDENDEFNTLSNSETEIHTRTDLVNYFNSWNDLTKFDIVQIQEDILKIELVKSQELHTL</sequence>
<protein>
    <submittedName>
        <fullName evidence="1">Uncharacterized protein</fullName>
    </submittedName>
</protein>
<organism evidence="1">
    <name type="scientific">Siphoviridae sp. ctWKa2</name>
    <dbReference type="NCBI Taxonomy" id="2825537"/>
    <lineage>
        <taxon>Viruses</taxon>
        <taxon>Duplodnaviria</taxon>
        <taxon>Heunggongvirae</taxon>
        <taxon>Uroviricota</taxon>
        <taxon>Caudoviricetes</taxon>
    </lineage>
</organism>